<comment type="caution">
    <text evidence="3">The sequence shown here is derived from an EMBL/GenBank/DDBJ whole genome shotgun (WGS) entry which is preliminary data.</text>
</comment>
<sequence length="157" mass="17093">MRRWERAAFLRTVIRMIATTGLHHVRLTVTDLTRSRAFYRDVLGFEIAAESPGDPADPAVRSDPAQLYGGVVFQTNGMLFGLRPVAAPGDRFDSERVGLDHLSFTVPSVDDLRDAQKRLGAAGVEHGEIIELAAFGIAILSFSDPDGVHLELTAPLP</sequence>
<dbReference type="InterPro" id="IPR050383">
    <property type="entry name" value="GlyoxalaseI/FosfomycinResist"/>
</dbReference>
<feature type="domain" description="VOC" evidence="2">
    <location>
        <begin position="21"/>
        <end position="155"/>
    </location>
</feature>
<gene>
    <name evidence="3" type="ORF">GCM10023321_61630</name>
</gene>
<evidence type="ECO:0000256" key="1">
    <source>
        <dbReference type="ARBA" id="ARBA00022723"/>
    </source>
</evidence>
<dbReference type="Proteomes" id="UP001428817">
    <property type="component" value="Unassembled WGS sequence"/>
</dbReference>
<dbReference type="EMBL" id="BAABJP010000039">
    <property type="protein sequence ID" value="GAA5168065.1"/>
    <property type="molecule type" value="Genomic_DNA"/>
</dbReference>
<evidence type="ECO:0000313" key="4">
    <source>
        <dbReference type="Proteomes" id="UP001428817"/>
    </source>
</evidence>
<dbReference type="SUPFAM" id="SSF54593">
    <property type="entry name" value="Glyoxalase/Bleomycin resistance protein/Dihydroxybiphenyl dioxygenase"/>
    <property type="match status" value="1"/>
</dbReference>
<protein>
    <submittedName>
        <fullName evidence="3">VOC family protein</fullName>
    </submittedName>
</protein>
<proteinExistence type="predicted"/>
<evidence type="ECO:0000313" key="3">
    <source>
        <dbReference type="EMBL" id="GAA5168065.1"/>
    </source>
</evidence>
<dbReference type="InterPro" id="IPR018146">
    <property type="entry name" value="Glyoxalase_1_CS"/>
</dbReference>
<accession>A0ABP9QVR3</accession>
<dbReference type="PROSITE" id="PS51819">
    <property type="entry name" value="VOC"/>
    <property type="match status" value="1"/>
</dbReference>
<dbReference type="PROSITE" id="PS00934">
    <property type="entry name" value="GLYOXALASE_I_1"/>
    <property type="match status" value="1"/>
</dbReference>
<keyword evidence="1" id="KW-0479">Metal-binding</keyword>
<dbReference type="PANTHER" id="PTHR21366">
    <property type="entry name" value="GLYOXALASE FAMILY PROTEIN"/>
    <property type="match status" value="1"/>
</dbReference>
<dbReference type="Pfam" id="PF00903">
    <property type="entry name" value="Glyoxalase"/>
    <property type="match status" value="1"/>
</dbReference>
<name>A0ABP9QVR3_9PSEU</name>
<dbReference type="InterPro" id="IPR029068">
    <property type="entry name" value="Glyas_Bleomycin-R_OHBP_Dase"/>
</dbReference>
<dbReference type="PANTHER" id="PTHR21366:SF14">
    <property type="entry name" value="GLYOXALASE DOMAIN-CONTAINING PROTEIN 5"/>
    <property type="match status" value="1"/>
</dbReference>
<dbReference type="Gene3D" id="3.10.180.10">
    <property type="entry name" value="2,3-Dihydroxybiphenyl 1,2-Dioxygenase, domain 1"/>
    <property type="match status" value="1"/>
</dbReference>
<dbReference type="InterPro" id="IPR004360">
    <property type="entry name" value="Glyas_Fos-R_dOase_dom"/>
</dbReference>
<organism evidence="3 4">
    <name type="scientific">Pseudonocardia eucalypti</name>
    <dbReference type="NCBI Taxonomy" id="648755"/>
    <lineage>
        <taxon>Bacteria</taxon>
        <taxon>Bacillati</taxon>
        <taxon>Actinomycetota</taxon>
        <taxon>Actinomycetes</taxon>
        <taxon>Pseudonocardiales</taxon>
        <taxon>Pseudonocardiaceae</taxon>
        <taxon>Pseudonocardia</taxon>
    </lineage>
</organism>
<reference evidence="4" key="1">
    <citation type="journal article" date="2019" name="Int. J. Syst. Evol. Microbiol.">
        <title>The Global Catalogue of Microorganisms (GCM) 10K type strain sequencing project: providing services to taxonomists for standard genome sequencing and annotation.</title>
        <authorList>
            <consortium name="The Broad Institute Genomics Platform"/>
            <consortium name="The Broad Institute Genome Sequencing Center for Infectious Disease"/>
            <person name="Wu L."/>
            <person name="Ma J."/>
        </authorList>
    </citation>
    <scope>NUCLEOTIDE SEQUENCE [LARGE SCALE GENOMIC DNA]</scope>
    <source>
        <strain evidence="4">JCM 18303</strain>
    </source>
</reference>
<keyword evidence="4" id="KW-1185">Reference proteome</keyword>
<dbReference type="InterPro" id="IPR037523">
    <property type="entry name" value="VOC_core"/>
</dbReference>
<evidence type="ECO:0000259" key="2">
    <source>
        <dbReference type="PROSITE" id="PS51819"/>
    </source>
</evidence>